<dbReference type="SUPFAM" id="SSF51306">
    <property type="entry name" value="LexA/Signal peptidase"/>
    <property type="match status" value="1"/>
</dbReference>
<comment type="similarity">
    <text evidence="3 6">Belongs to the peptidase S26 family.</text>
</comment>
<keyword evidence="6" id="KW-0812">Transmembrane</keyword>
<dbReference type="GeneID" id="301139318"/>
<keyword evidence="5 6" id="KW-0378">Hydrolase</keyword>
<evidence type="ECO:0000256" key="1">
    <source>
        <dbReference type="ARBA" id="ARBA00000677"/>
    </source>
</evidence>
<keyword evidence="6" id="KW-1133">Transmembrane helix</keyword>
<dbReference type="GO" id="GO:0009003">
    <property type="term" value="F:signal peptidase activity"/>
    <property type="evidence" value="ECO:0007669"/>
    <property type="project" value="UniProtKB-EC"/>
</dbReference>
<accession>A0ABU6P183</accession>
<evidence type="ECO:0000256" key="4">
    <source>
        <dbReference type="ARBA" id="ARBA00013208"/>
    </source>
</evidence>
<dbReference type="EMBL" id="JARTFS010000013">
    <property type="protein sequence ID" value="MED4403118.1"/>
    <property type="molecule type" value="Genomic_DNA"/>
</dbReference>
<dbReference type="PROSITE" id="PS00761">
    <property type="entry name" value="SPASE_I_3"/>
    <property type="match status" value="1"/>
</dbReference>
<dbReference type="InterPro" id="IPR019758">
    <property type="entry name" value="Pept_S26A_signal_pept_1_CS"/>
</dbReference>
<protein>
    <recommendedName>
        <fullName evidence="4 6">Signal peptidase I</fullName>
        <ecNumber evidence="4 6">3.4.21.89</ecNumber>
    </recommendedName>
</protein>
<comment type="catalytic activity">
    <reaction evidence="1 6">
        <text>Cleavage of hydrophobic, N-terminal signal or leader sequences from secreted and periplasmic proteins.</text>
        <dbReference type="EC" id="3.4.21.89"/>
    </reaction>
</comment>
<dbReference type="CDD" id="cd06530">
    <property type="entry name" value="S26_SPase_I"/>
    <property type="match status" value="1"/>
</dbReference>
<dbReference type="PRINTS" id="PR00727">
    <property type="entry name" value="LEADERPTASE"/>
</dbReference>
<dbReference type="InterPro" id="IPR036286">
    <property type="entry name" value="LexA/Signal_pep-like_sf"/>
</dbReference>
<dbReference type="InterPro" id="IPR019757">
    <property type="entry name" value="Pept_S26A_signal_pept_1_Lys-AS"/>
</dbReference>
<reference evidence="8 9" key="1">
    <citation type="submission" date="2023-03" db="EMBL/GenBank/DDBJ databases">
        <title>Bacillus Genome Sequencing.</title>
        <authorList>
            <person name="Dunlap C."/>
        </authorList>
    </citation>
    <scope>NUCLEOTIDE SEQUENCE [LARGE SCALE GENOMIC DNA]</scope>
    <source>
        <strain evidence="8 9">NRS-1717</strain>
    </source>
</reference>
<dbReference type="Proteomes" id="UP001342826">
    <property type="component" value="Unassembled WGS sequence"/>
</dbReference>
<comment type="subcellular location">
    <subcellularLocation>
        <location evidence="2">Cell membrane</location>
        <topology evidence="2">Single-pass type II membrane protein</topology>
    </subcellularLocation>
    <subcellularLocation>
        <location evidence="6">Membrane</location>
        <topology evidence="6">Single-pass type II membrane protein</topology>
    </subcellularLocation>
</comment>
<evidence type="ECO:0000256" key="2">
    <source>
        <dbReference type="ARBA" id="ARBA00004401"/>
    </source>
</evidence>
<feature type="domain" description="Peptidase S26" evidence="7">
    <location>
        <begin position="8"/>
        <end position="162"/>
    </location>
</feature>
<evidence type="ECO:0000256" key="3">
    <source>
        <dbReference type="ARBA" id="ARBA00009370"/>
    </source>
</evidence>
<dbReference type="PANTHER" id="PTHR43390">
    <property type="entry name" value="SIGNAL PEPTIDASE I"/>
    <property type="match status" value="1"/>
</dbReference>
<sequence>MKKKIIAISFILLICIILFVKNMIFLEYKVEGVSMEPTYEEGNLLSINTMSHHILPIERFDVVVFHGPNKNDDYIKRVIGLPGDEISYNDDQLYINEKPINEPYLTKEHVGMLTGDFTLEEKIGKKKIPEGYLFVIGDNRIKSYDSRHFGLIKIEDVVGKVTEN</sequence>
<dbReference type="PANTHER" id="PTHR43390:SF1">
    <property type="entry name" value="CHLOROPLAST PROCESSING PEPTIDASE"/>
    <property type="match status" value="1"/>
</dbReference>
<dbReference type="InterPro" id="IPR000223">
    <property type="entry name" value="Pept_S26A_signal_pept_1"/>
</dbReference>
<dbReference type="Gene3D" id="2.10.109.10">
    <property type="entry name" value="Umud Fragment, subunit A"/>
    <property type="match status" value="1"/>
</dbReference>
<dbReference type="Pfam" id="PF10502">
    <property type="entry name" value="Peptidase_S26"/>
    <property type="match status" value="1"/>
</dbReference>
<comment type="caution">
    <text evidence="8">The sequence shown here is derived from an EMBL/GenBank/DDBJ whole genome shotgun (WGS) entry which is preliminary data.</text>
</comment>
<organism evidence="8 9">
    <name type="scientific">Metabacillus fastidiosus</name>
    <dbReference type="NCBI Taxonomy" id="1458"/>
    <lineage>
        <taxon>Bacteria</taxon>
        <taxon>Bacillati</taxon>
        <taxon>Bacillota</taxon>
        <taxon>Bacilli</taxon>
        <taxon>Bacillales</taxon>
        <taxon>Bacillaceae</taxon>
        <taxon>Metabacillus</taxon>
    </lineage>
</organism>
<evidence type="ECO:0000259" key="7">
    <source>
        <dbReference type="Pfam" id="PF10502"/>
    </source>
</evidence>
<keyword evidence="6" id="KW-0645">Protease</keyword>
<feature type="transmembrane region" description="Helical" evidence="6">
    <location>
        <begin position="6"/>
        <end position="26"/>
    </location>
</feature>
<dbReference type="PROSITE" id="PS00760">
    <property type="entry name" value="SPASE_I_2"/>
    <property type="match status" value="1"/>
</dbReference>
<keyword evidence="6" id="KW-0472">Membrane</keyword>
<dbReference type="NCBIfam" id="TIGR02227">
    <property type="entry name" value="sigpep_I_bact"/>
    <property type="match status" value="1"/>
</dbReference>
<evidence type="ECO:0000313" key="9">
    <source>
        <dbReference type="Proteomes" id="UP001342826"/>
    </source>
</evidence>
<evidence type="ECO:0000256" key="5">
    <source>
        <dbReference type="ARBA" id="ARBA00022801"/>
    </source>
</evidence>
<dbReference type="EC" id="3.4.21.89" evidence="4 6"/>
<evidence type="ECO:0000313" key="8">
    <source>
        <dbReference type="EMBL" id="MED4403118.1"/>
    </source>
</evidence>
<keyword evidence="9" id="KW-1185">Reference proteome</keyword>
<evidence type="ECO:0000256" key="6">
    <source>
        <dbReference type="RuleBase" id="RU362042"/>
    </source>
</evidence>
<dbReference type="RefSeq" id="WP_066224698.1">
    <property type="nucleotide sequence ID" value="NZ_JARTFQ010000004.1"/>
</dbReference>
<proteinExistence type="inferred from homology"/>
<name>A0ABU6P183_9BACI</name>
<dbReference type="InterPro" id="IPR019533">
    <property type="entry name" value="Peptidase_S26"/>
</dbReference>
<gene>
    <name evidence="8" type="primary">lepB</name>
    <name evidence="8" type="ORF">P9271_17560</name>
</gene>